<feature type="compositionally biased region" description="Basic and acidic residues" evidence="1">
    <location>
        <begin position="107"/>
        <end position="133"/>
    </location>
</feature>
<comment type="caution">
    <text evidence="2">The sequence shown here is derived from an EMBL/GenBank/DDBJ whole genome shotgun (WGS) entry which is preliminary data.</text>
</comment>
<feature type="region of interest" description="Disordered" evidence="1">
    <location>
        <begin position="404"/>
        <end position="527"/>
    </location>
</feature>
<feature type="compositionally biased region" description="Basic and acidic residues" evidence="1">
    <location>
        <begin position="310"/>
        <end position="337"/>
    </location>
</feature>
<feature type="compositionally biased region" description="Acidic residues" evidence="1">
    <location>
        <begin position="24"/>
        <end position="36"/>
    </location>
</feature>
<feature type="compositionally biased region" description="Acidic residues" evidence="1">
    <location>
        <begin position="97"/>
        <end position="106"/>
    </location>
</feature>
<feature type="compositionally biased region" description="Basic and acidic residues" evidence="1">
    <location>
        <begin position="50"/>
        <end position="80"/>
    </location>
</feature>
<feature type="compositionally biased region" description="Polar residues" evidence="1">
    <location>
        <begin position="205"/>
        <end position="215"/>
    </location>
</feature>
<feature type="compositionally biased region" description="Basic and acidic residues" evidence="1">
    <location>
        <begin position="358"/>
        <end position="372"/>
    </location>
</feature>
<feature type="compositionally biased region" description="Basic and acidic residues" evidence="1">
    <location>
        <begin position="458"/>
        <end position="471"/>
    </location>
</feature>
<feature type="region of interest" description="Disordered" evidence="1">
    <location>
        <begin position="1"/>
        <end position="133"/>
    </location>
</feature>
<evidence type="ECO:0000313" key="2">
    <source>
        <dbReference type="EMBL" id="CAG9564001.1"/>
    </source>
</evidence>
<accession>A0A8J2QRL2</accession>
<feature type="compositionally biased region" description="Polar residues" evidence="1">
    <location>
        <begin position="429"/>
        <end position="450"/>
    </location>
</feature>
<protein>
    <submittedName>
        <fullName evidence="2">(African queen) hypothetical protein</fullName>
    </submittedName>
</protein>
<reference evidence="2" key="1">
    <citation type="submission" date="2021-09" db="EMBL/GenBank/DDBJ databases">
        <authorList>
            <person name="Martin H S."/>
        </authorList>
    </citation>
    <scope>NUCLEOTIDE SEQUENCE</scope>
</reference>
<dbReference type="OrthoDB" id="6766427at2759"/>
<feature type="region of interest" description="Disordered" evidence="1">
    <location>
        <begin position="170"/>
        <end position="226"/>
    </location>
</feature>
<feature type="region of interest" description="Disordered" evidence="1">
    <location>
        <begin position="353"/>
        <end position="372"/>
    </location>
</feature>
<feature type="region of interest" description="Disordered" evidence="1">
    <location>
        <begin position="262"/>
        <end position="347"/>
    </location>
</feature>
<dbReference type="EMBL" id="CAKASE010000050">
    <property type="protein sequence ID" value="CAG9564001.1"/>
    <property type="molecule type" value="Genomic_DNA"/>
</dbReference>
<feature type="compositionally biased region" description="Low complexity" evidence="1">
    <location>
        <begin position="293"/>
        <end position="309"/>
    </location>
</feature>
<proteinExistence type="predicted"/>
<evidence type="ECO:0000313" key="3">
    <source>
        <dbReference type="Proteomes" id="UP000789524"/>
    </source>
</evidence>
<evidence type="ECO:0000256" key="1">
    <source>
        <dbReference type="SAM" id="MobiDB-lite"/>
    </source>
</evidence>
<name>A0A8J2QRL2_9NEOP</name>
<feature type="compositionally biased region" description="Basic and acidic residues" evidence="1">
    <location>
        <begin position="410"/>
        <end position="424"/>
    </location>
</feature>
<gene>
    <name evidence="2" type="ORF">DCHRY22_LOCUS5060</name>
</gene>
<sequence length="660" mass="74487">MIGQSANISVCEIGDSEYSSNDDTASDEYQEDEGLDEGPQNRNEAPVAQDLKRNLKLVPDRHHTRNRYEELSGKSNTDRQRQRKTIANVEHLKTDTDNEETNEEVDAEKINKDAEHYKKNTELGDTNIKEKPFSSDYVDEPLFKVKQEGYIADKIEYINDQQPREQYRRAKEIENSHKLRSSGYRNRKYELEINRNRRQAPNAEVTDNNSTPSQKQDIDTKGDSESSIIKNIKKLSEQDLEELLNSLPEDKKNILKKIMEKREITKKAGAVEENYLEGGQSDTSKNEGGFLLDSSTTSEPPFSSSTDTTDISKHTDIGEVENTKSSESENESGKPQDKSLFINSKETNLNVGYVNSEDNVKEEESVKSENKREIVTAEYSNENENAADNVENADLKDELCVENDELMSQKGDELKTNTNKREVSDENPSELNGSIQSLEESFSSDTTGESLSPLIRVKRTEKDHSCNKRDANSLSNMKVPFSPGVESGGSDNDERSEMEDYGILDRSSNYERSEDNSNGQDKVAHENPEIYGRDLKFNPIEHSGKDINAETGKACLGSDTDSVLSGVEGIDDNLMYNSGMRNKRTEVISDLDNSHEVQLNRNGRTAGSLDDLNNAVSDNSINVHNYREEEAFGPISRNYEGDNSRFKRIRQIKDAPIQQD</sequence>
<organism evidence="2 3">
    <name type="scientific">Danaus chrysippus</name>
    <name type="common">African queen</name>
    <dbReference type="NCBI Taxonomy" id="151541"/>
    <lineage>
        <taxon>Eukaryota</taxon>
        <taxon>Metazoa</taxon>
        <taxon>Ecdysozoa</taxon>
        <taxon>Arthropoda</taxon>
        <taxon>Hexapoda</taxon>
        <taxon>Insecta</taxon>
        <taxon>Pterygota</taxon>
        <taxon>Neoptera</taxon>
        <taxon>Endopterygota</taxon>
        <taxon>Lepidoptera</taxon>
        <taxon>Glossata</taxon>
        <taxon>Ditrysia</taxon>
        <taxon>Papilionoidea</taxon>
        <taxon>Nymphalidae</taxon>
        <taxon>Danainae</taxon>
        <taxon>Danaini</taxon>
        <taxon>Danaina</taxon>
        <taxon>Danaus</taxon>
        <taxon>Anosia</taxon>
    </lineage>
</organism>
<dbReference type="AlphaFoldDB" id="A0A8J2QRL2"/>
<keyword evidence="3" id="KW-1185">Reference proteome</keyword>
<dbReference type="Proteomes" id="UP000789524">
    <property type="component" value="Unassembled WGS sequence"/>
</dbReference>